<protein>
    <submittedName>
        <fullName evidence="3">Uncharacterized protein</fullName>
    </submittedName>
</protein>
<dbReference type="WBParaSite" id="SPAL_0000814775.1">
    <property type="protein sequence ID" value="SPAL_0000814775.1"/>
    <property type="gene ID" value="SPAL_0000814775"/>
</dbReference>
<organism evidence="2 3">
    <name type="scientific">Strongyloides papillosus</name>
    <name type="common">Intestinal threadworm</name>
    <dbReference type="NCBI Taxonomy" id="174720"/>
    <lineage>
        <taxon>Eukaryota</taxon>
        <taxon>Metazoa</taxon>
        <taxon>Ecdysozoa</taxon>
        <taxon>Nematoda</taxon>
        <taxon>Chromadorea</taxon>
        <taxon>Rhabditida</taxon>
        <taxon>Tylenchina</taxon>
        <taxon>Panagrolaimomorpha</taxon>
        <taxon>Strongyloidoidea</taxon>
        <taxon>Strongyloididae</taxon>
        <taxon>Strongyloides</taxon>
    </lineage>
</organism>
<proteinExistence type="predicted"/>
<feature type="compositionally biased region" description="Low complexity" evidence="1">
    <location>
        <begin position="95"/>
        <end position="107"/>
    </location>
</feature>
<dbReference type="AlphaFoldDB" id="A0A0N5BQI3"/>
<accession>A0A0N5BQI3</accession>
<sequence>MVTRSLRSNKKLLDKGTVENTIREIKTETDIMWDDMVKEERPAQEDVNKRKRKKNLMMLMMANLAELQKSQDQFQKRMLGIMERLNSSLEDKKAPQPTTTTPQLNEENTNKDKPKEN</sequence>
<evidence type="ECO:0000313" key="3">
    <source>
        <dbReference type="WBParaSite" id="SPAL_0000814775.1"/>
    </source>
</evidence>
<keyword evidence="2" id="KW-1185">Reference proteome</keyword>
<reference evidence="3" key="1">
    <citation type="submission" date="2017-02" db="UniProtKB">
        <authorList>
            <consortium name="WormBaseParasite"/>
        </authorList>
    </citation>
    <scope>IDENTIFICATION</scope>
</reference>
<dbReference type="Proteomes" id="UP000046392">
    <property type="component" value="Unplaced"/>
</dbReference>
<feature type="region of interest" description="Disordered" evidence="1">
    <location>
        <begin position="85"/>
        <end position="117"/>
    </location>
</feature>
<evidence type="ECO:0000313" key="2">
    <source>
        <dbReference type="Proteomes" id="UP000046392"/>
    </source>
</evidence>
<name>A0A0N5BQI3_STREA</name>
<evidence type="ECO:0000256" key="1">
    <source>
        <dbReference type="SAM" id="MobiDB-lite"/>
    </source>
</evidence>
<feature type="compositionally biased region" description="Basic and acidic residues" evidence="1">
    <location>
        <begin position="108"/>
        <end position="117"/>
    </location>
</feature>